<name>X0WUU7_9ZZZZ</name>
<accession>X0WUU7</accession>
<gene>
    <name evidence="1" type="ORF">S01H1_73037</name>
</gene>
<dbReference type="EMBL" id="BARS01048775">
    <property type="protein sequence ID" value="GAG28263.1"/>
    <property type="molecule type" value="Genomic_DNA"/>
</dbReference>
<reference evidence="1" key="1">
    <citation type="journal article" date="2014" name="Front. Microbiol.">
        <title>High frequency of phylogenetically diverse reductive dehalogenase-homologous genes in deep subseafloor sedimentary metagenomes.</title>
        <authorList>
            <person name="Kawai M."/>
            <person name="Futagami T."/>
            <person name="Toyoda A."/>
            <person name="Takaki Y."/>
            <person name="Nishi S."/>
            <person name="Hori S."/>
            <person name="Arai W."/>
            <person name="Tsubouchi T."/>
            <person name="Morono Y."/>
            <person name="Uchiyama I."/>
            <person name="Ito T."/>
            <person name="Fujiyama A."/>
            <person name="Inagaki F."/>
            <person name="Takami H."/>
        </authorList>
    </citation>
    <scope>NUCLEOTIDE SEQUENCE</scope>
    <source>
        <strain evidence="1">Expedition CK06-06</strain>
    </source>
</reference>
<evidence type="ECO:0000313" key="1">
    <source>
        <dbReference type="EMBL" id="GAG28263.1"/>
    </source>
</evidence>
<feature type="non-terminal residue" evidence="1">
    <location>
        <position position="117"/>
    </location>
</feature>
<protein>
    <submittedName>
        <fullName evidence="1">Uncharacterized protein</fullName>
    </submittedName>
</protein>
<dbReference type="AlphaFoldDB" id="X0WUU7"/>
<organism evidence="1">
    <name type="scientific">marine sediment metagenome</name>
    <dbReference type="NCBI Taxonomy" id="412755"/>
    <lineage>
        <taxon>unclassified sequences</taxon>
        <taxon>metagenomes</taxon>
        <taxon>ecological metagenomes</taxon>
    </lineage>
</organism>
<sequence>MEIDKIKEWMQIVNIGLVNGLSHTNRDGRTDDIDFWRKRSQLFNGLTLCIKDLVTEQNYEYSEKDLRKIANDGYQKEEYRTCKYLHGDWCHISTDGTQEKCPFYGVEEECEFFEEET</sequence>
<proteinExistence type="predicted"/>
<comment type="caution">
    <text evidence="1">The sequence shown here is derived from an EMBL/GenBank/DDBJ whole genome shotgun (WGS) entry which is preliminary data.</text>
</comment>